<name>A0A832G1H1_9BACT</name>
<evidence type="ECO:0000256" key="3">
    <source>
        <dbReference type="ARBA" id="ARBA00022722"/>
    </source>
</evidence>
<accession>A0A832G1H1</accession>
<keyword evidence="6" id="KW-0694">RNA-binding</keyword>
<comment type="similarity">
    <text evidence="1">Belongs to the HicA mRNA interferase family.</text>
</comment>
<dbReference type="GO" id="GO:0003729">
    <property type="term" value="F:mRNA binding"/>
    <property type="evidence" value="ECO:0007669"/>
    <property type="project" value="InterPro"/>
</dbReference>
<organism evidence="8">
    <name type="scientific">Ignavibacterium album</name>
    <dbReference type="NCBI Taxonomy" id="591197"/>
    <lineage>
        <taxon>Bacteria</taxon>
        <taxon>Pseudomonadati</taxon>
        <taxon>Ignavibacteriota</taxon>
        <taxon>Ignavibacteria</taxon>
        <taxon>Ignavibacteriales</taxon>
        <taxon>Ignavibacteriaceae</taxon>
        <taxon>Ignavibacterium</taxon>
    </lineage>
</organism>
<comment type="caution">
    <text evidence="8">The sequence shown here is derived from an EMBL/GenBank/DDBJ whole genome shotgun (WGS) entry which is preliminary data.</text>
</comment>
<dbReference type="EMBL" id="DSVI01000004">
    <property type="protein sequence ID" value="HGT46598.1"/>
    <property type="molecule type" value="Genomic_DNA"/>
</dbReference>
<dbReference type="Gene3D" id="3.30.920.30">
    <property type="entry name" value="Hypothetical protein"/>
    <property type="match status" value="1"/>
</dbReference>
<evidence type="ECO:0000313" key="8">
    <source>
        <dbReference type="EMBL" id="HGT46598.1"/>
    </source>
</evidence>
<reference evidence="8" key="1">
    <citation type="journal article" date="2020" name="mSystems">
        <title>Genome- and Community-Level Interaction Insights into Carbon Utilization and Element Cycling Functions of Hydrothermarchaeota in Hydrothermal Sediment.</title>
        <authorList>
            <person name="Zhou Z."/>
            <person name="Liu Y."/>
            <person name="Xu W."/>
            <person name="Pan J."/>
            <person name="Luo Z.H."/>
            <person name="Li M."/>
        </authorList>
    </citation>
    <scope>NUCLEOTIDE SEQUENCE [LARGE SCALE GENOMIC DNA]</scope>
    <source>
        <strain evidence="8">SpSt-500</strain>
    </source>
</reference>
<evidence type="ECO:0000256" key="2">
    <source>
        <dbReference type="ARBA" id="ARBA00022649"/>
    </source>
</evidence>
<evidence type="ECO:0000256" key="5">
    <source>
        <dbReference type="ARBA" id="ARBA00022801"/>
    </source>
</evidence>
<evidence type="ECO:0000256" key="4">
    <source>
        <dbReference type="ARBA" id="ARBA00022759"/>
    </source>
</evidence>
<proteinExistence type="inferred from homology"/>
<dbReference type="InterPro" id="IPR038570">
    <property type="entry name" value="HicA_sf"/>
</dbReference>
<dbReference type="GO" id="GO:0016787">
    <property type="term" value="F:hydrolase activity"/>
    <property type="evidence" value="ECO:0007669"/>
    <property type="project" value="UniProtKB-KW"/>
</dbReference>
<keyword evidence="4" id="KW-0255">Endonuclease</keyword>
<sequence length="80" mass="9300">MPKLKVLSGNDLVKIFQRFDFSVTSQKGSHIKISRIKDGEKQVLVFPNHNEIDTGTLKAIYRQALRYISESEIKKCFYHD</sequence>
<keyword evidence="5" id="KW-0378">Hydrolase</keyword>
<dbReference type="SUPFAM" id="SSF54786">
    <property type="entry name" value="YcfA/nrd intein domain"/>
    <property type="match status" value="1"/>
</dbReference>
<keyword evidence="2" id="KW-1277">Toxin-antitoxin system</keyword>
<keyword evidence="3" id="KW-0540">Nuclease</keyword>
<gene>
    <name evidence="8" type="ORF">ENS56_01015</name>
</gene>
<dbReference type="Pfam" id="PF07927">
    <property type="entry name" value="HicA_toxin"/>
    <property type="match status" value="1"/>
</dbReference>
<dbReference type="GO" id="GO:0004519">
    <property type="term" value="F:endonuclease activity"/>
    <property type="evidence" value="ECO:0007669"/>
    <property type="project" value="UniProtKB-KW"/>
</dbReference>
<dbReference type="AlphaFoldDB" id="A0A832G1H1"/>
<dbReference type="InterPro" id="IPR012933">
    <property type="entry name" value="HicA_mRNA_interferase"/>
</dbReference>
<evidence type="ECO:0000256" key="7">
    <source>
        <dbReference type="ARBA" id="ARBA00023016"/>
    </source>
</evidence>
<keyword evidence="7" id="KW-0346">Stress response</keyword>
<evidence type="ECO:0000256" key="6">
    <source>
        <dbReference type="ARBA" id="ARBA00022884"/>
    </source>
</evidence>
<evidence type="ECO:0000256" key="1">
    <source>
        <dbReference type="ARBA" id="ARBA00006620"/>
    </source>
</evidence>
<protein>
    <submittedName>
        <fullName evidence="8">Type II toxin-antitoxin system HicA family toxin</fullName>
    </submittedName>
</protein>